<dbReference type="CDD" id="cd00397">
    <property type="entry name" value="DNA_BRE_C"/>
    <property type="match status" value="1"/>
</dbReference>
<name>A0ABC8V5V5_9AQUA</name>
<accession>A0ABC8V5V5</accession>
<evidence type="ECO:0000313" key="4">
    <source>
        <dbReference type="EMBL" id="CAK9188619.1"/>
    </source>
</evidence>
<organism evidence="4 5">
    <name type="scientific">Ilex paraguariensis</name>
    <name type="common">yerba mate</name>
    <dbReference type="NCBI Taxonomy" id="185542"/>
    <lineage>
        <taxon>Eukaryota</taxon>
        <taxon>Viridiplantae</taxon>
        <taxon>Streptophyta</taxon>
        <taxon>Embryophyta</taxon>
        <taxon>Tracheophyta</taxon>
        <taxon>Spermatophyta</taxon>
        <taxon>Magnoliopsida</taxon>
        <taxon>eudicotyledons</taxon>
        <taxon>Gunneridae</taxon>
        <taxon>Pentapetalae</taxon>
        <taxon>asterids</taxon>
        <taxon>campanulids</taxon>
        <taxon>Aquifoliales</taxon>
        <taxon>Aquifoliaceae</taxon>
        <taxon>Ilex</taxon>
    </lineage>
</organism>
<proteinExistence type="predicted"/>
<evidence type="ECO:0000256" key="1">
    <source>
        <dbReference type="ARBA" id="ARBA00023172"/>
    </source>
</evidence>
<dbReference type="InterPro" id="IPR013762">
    <property type="entry name" value="Integrase-like_cat_sf"/>
</dbReference>
<feature type="region of interest" description="Disordered" evidence="2">
    <location>
        <begin position="232"/>
        <end position="260"/>
    </location>
</feature>
<dbReference type="GO" id="GO:0006310">
    <property type="term" value="P:DNA recombination"/>
    <property type="evidence" value="ECO:0007669"/>
    <property type="project" value="UniProtKB-KW"/>
</dbReference>
<feature type="domain" description="Tyr recombinase" evidence="3">
    <location>
        <begin position="1"/>
        <end position="222"/>
    </location>
</feature>
<sequence>MLITLLLHGAGFRESEPFHLYISDVFPDPANPSQARVLIHHPSHGGAPADWRDERGKSRKGNRAEYLAQQFGLVPRNELMDRRHAGWKGGTHDAAYYKQAYWFLPEYGKWFLQLWHRYLEQVARIDRGHPFAFINLSREPVGGVYTLNQYNKAHAAACERIGLTVGKALGTTPHGHRHAYGRRLRNADVDKSLIRRFMHHASEESQQVYTQATTHEAIAALETAAQRLRAQHAGPPTVLGRPQPASTTRGLARIGSGVAPRGNERVGWRLNALAAFFERYLVQQGLPLDPSVFLARSTVLPDFYRTTCPDSANGIQYNNNIHAFLHFVLLREFSEADDNGQPVVSPAFRNPVLRMSKSGLPRRDESVHSPLPYGYIDELRQMLAAGPNFCDWPWAQSALGVEIGQRGQGAPDWFEVTEGQIDRNDPDCVWRVRKVSPKYRGGQVLEMWSPVRWVALLVKLILPLRTFQRTTPLQQGVFRRSNPLSDGKDASTVLHINTNKTADIAKSGTEKGYVLPWSLGGPVHQDVFYWLEKLRNWQEKYNPVSRRAAWTELDGRHIKAKSEVQLAGYPDACFLFRFPEARDDERHLAMVDGSMDRAWFVLLEALELRLADLGETHRNGNPIRFLPPPE</sequence>
<gene>
    <name evidence="4" type="ORF">ILEXP_LOCUS59314</name>
</gene>
<evidence type="ECO:0000313" key="5">
    <source>
        <dbReference type="Proteomes" id="UP001642360"/>
    </source>
</evidence>
<dbReference type="Pfam" id="PF13009">
    <property type="entry name" value="Integrase_2"/>
    <property type="match status" value="2"/>
</dbReference>
<dbReference type="AlphaFoldDB" id="A0ABC8V5V5"/>
<dbReference type="InterPro" id="IPR024965">
    <property type="entry name" value="Putative_integrase"/>
</dbReference>
<feature type="non-terminal residue" evidence="4">
    <location>
        <position position="630"/>
    </location>
</feature>
<evidence type="ECO:0000256" key="2">
    <source>
        <dbReference type="SAM" id="MobiDB-lite"/>
    </source>
</evidence>
<dbReference type="InterPro" id="IPR011010">
    <property type="entry name" value="DNA_brk_join_enz"/>
</dbReference>
<protein>
    <recommendedName>
        <fullName evidence="3">Tyr recombinase domain-containing protein</fullName>
    </recommendedName>
</protein>
<dbReference type="Pfam" id="PF00589">
    <property type="entry name" value="Phage_integrase"/>
    <property type="match status" value="1"/>
</dbReference>
<dbReference type="SUPFAM" id="SSF56349">
    <property type="entry name" value="DNA breaking-rejoining enzymes"/>
    <property type="match status" value="1"/>
</dbReference>
<dbReference type="PROSITE" id="PS51898">
    <property type="entry name" value="TYR_RECOMBINASE"/>
    <property type="match status" value="1"/>
</dbReference>
<evidence type="ECO:0000259" key="3">
    <source>
        <dbReference type="PROSITE" id="PS51898"/>
    </source>
</evidence>
<dbReference type="InterPro" id="IPR002104">
    <property type="entry name" value="Integrase_catalytic"/>
</dbReference>
<keyword evidence="5" id="KW-1185">Reference proteome</keyword>
<dbReference type="EMBL" id="CAUOFW020010555">
    <property type="protein sequence ID" value="CAK9188619.1"/>
    <property type="molecule type" value="Genomic_DNA"/>
</dbReference>
<dbReference type="Gene3D" id="1.10.443.10">
    <property type="entry name" value="Intergrase catalytic core"/>
    <property type="match status" value="1"/>
</dbReference>
<comment type="caution">
    <text evidence="4">The sequence shown here is derived from an EMBL/GenBank/DDBJ whole genome shotgun (WGS) entry which is preliminary data.</text>
</comment>
<keyword evidence="1" id="KW-0233">DNA recombination</keyword>
<reference evidence="4 5" key="1">
    <citation type="submission" date="2024-02" db="EMBL/GenBank/DDBJ databases">
        <authorList>
            <person name="Vignale AGUSTIN F."/>
            <person name="Sosa J E."/>
            <person name="Modenutti C."/>
        </authorList>
    </citation>
    <scope>NUCLEOTIDE SEQUENCE [LARGE SCALE GENOMIC DNA]</scope>
</reference>
<dbReference type="Proteomes" id="UP001642360">
    <property type="component" value="Unassembled WGS sequence"/>
</dbReference>